<dbReference type="Gene3D" id="2.30.30.140">
    <property type="match status" value="1"/>
</dbReference>
<evidence type="ECO:0000313" key="1">
    <source>
        <dbReference type="EMBL" id="KAK3248906.1"/>
    </source>
</evidence>
<evidence type="ECO:0000313" key="2">
    <source>
        <dbReference type="Proteomes" id="UP001190700"/>
    </source>
</evidence>
<evidence type="ECO:0008006" key="3">
    <source>
        <dbReference type="Google" id="ProtNLM"/>
    </source>
</evidence>
<dbReference type="AlphaFoldDB" id="A0AAE0C5N1"/>
<dbReference type="PANTHER" id="PTHR11439">
    <property type="entry name" value="GAG-POL-RELATED RETROTRANSPOSON"/>
    <property type="match status" value="1"/>
</dbReference>
<comment type="caution">
    <text evidence="1">The sequence shown here is derived from an EMBL/GenBank/DDBJ whole genome shotgun (WGS) entry which is preliminary data.</text>
</comment>
<dbReference type="EMBL" id="LGRX02027718">
    <property type="protein sequence ID" value="KAK3248906.1"/>
    <property type="molecule type" value="Genomic_DNA"/>
</dbReference>
<sequence>MGYHQRMQRSEVEPCMYFIRDTELTVIILAYVDNYIIATNTKEWYDTFVLAFHPKYACKGLGILDLVMGIGVRWGHSAAYPSQTGYITQMIDACRLRDAKPATMPMASALSPPDGKHSSLPYRALLGQLQWIARCTRPNIMATVSMLSRFRTTYRAEHFAALEQIVRYLKGSLDCELVLRTASVPGGSGQSSRTDTLPICIYTDADYAGCKVTRRSTSGIATFLCGSVVIFSSTMQRCVSLSATEAEIIAMSEGAREVKYILNVPASLVNIHRPVPIYRDNQQAIHLASDYVNNNSDVAWGVWLGVDTWVKEMCSGLTGLTFFLSDSGFDDLRSLHITHIELEAVYKTVQAFLRELEDRVVHLYCDNQAVEAMLSIGACRTFATSNCTRYIHSEADVWVDKLSHQMFWEDDDAYYPGVVQHYTKESKAVVVYDDGDEETLNLAQETF</sequence>
<dbReference type="PANTHER" id="PTHR11439:SF467">
    <property type="entry name" value="INTEGRASE CATALYTIC DOMAIN-CONTAINING PROTEIN"/>
    <property type="match status" value="1"/>
</dbReference>
<organism evidence="1 2">
    <name type="scientific">Cymbomonas tetramitiformis</name>
    <dbReference type="NCBI Taxonomy" id="36881"/>
    <lineage>
        <taxon>Eukaryota</taxon>
        <taxon>Viridiplantae</taxon>
        <taxon>Chlorophyta</taxon>
        <taxon>Pyramimonadophyceae</taxon>
        <taxon>Pyramimonadales</taxon>
        <taxon>Pyramimonadaceae</taxon>
        <taxon>Cymbomonas</taxon>
    </lineage>
</organism>
<dbReference type="Proteomes" id="UP001190700">
    <property type="component" value="Unassembled WGS sequence"/>
</dbReference>
<accession>A0AAE0C5N1</accession>
<keyword evidence="2" id="KW-1185">Reference proteome</keyword>
<proteinExistence type="predicted"/>
<name>A0AAE0C5N1_9CHLO</name>
<dbReference type="CDD" id="cd09272">
    <property type="entry name" value="RNase_HI_RT_Ty1"/>
    <property type="match status" value="1"/>
</dbReference>
<dbReference type="CDD" id="cd20404">
    <property type="entry name" value="Tudor_Agenet_AtEML-like"/>
    <property type="match status" value="1"/>
</dbReference>
<gene>
    <name evidence="1" type="ORF">CYMTET_41647</name>
</gene>
<reference evidence="1 2" key="1">
    <citation type="journal article" date="2015" name="Genome Biol. Evol.">
        <title>Comparative Genomics of a Bacterivorous Green Alga Reveals Evolutionary Causalities and Consequences of Phago-Mixotrophic Mode of Nutrition.</title>
        <authorList>
            <person name="Burns J.A."/>
            <person name="Paasch A."/>
            <person name="Narechania A."/>
            <person name="Kim E."/>
        </authorList>
    </citation>
    <scope>NUCLEOTIDE SEQUENCE [LARGE SCALE GENOMIC DNA]</scope>
    <source>
        <strain evidence="1 2">PLY_AMNH</strain>
    </source>
</reference>
<protein>
    <recommendedName>
        <fullName evidence="3">Reverse transcriptase Ty1/copia-type domain-containing protein</fullName>
    </recommendedName>
</protein>